<dbReference type="WBParaSite" id="nRc.2.0.1.t26966-RA">
    <property type="protein sequence ID" value="nRc.2.0.1.t26966-RA"/>
    <property type="gene ID" value="nRc.2.0.1.g26966"/>
</dbReference>
<dbReference type="Proteomes" id="UP000887565">
    <property type="component" value="Unplaced"/>
</dbReference>
<sequence>MSNVWADSYLDGKNFKKGQFKRFIDDKGDSSVKLICIEQLTCKNKLCIEDCLHILYKYSSKNLTNVLLKFCLKCTDAKDRICQKPPMIDHDLFTIRLADEIYQREKIAIEKLAPEKERIAFKKENFAAKSSLLEAKTQYYLLQCRKLDIELPSLACELTSENFHQHGSGFISTVLKKSCL</sequence>
<evidence type="ECO:0000313" key="1">
    <source>
        <dbReference type="Proteomes" id="UP000887565"/>
    </source>
</evidence>
<evidence type="ECO:0000313" key="2">
    <source>
        <dbReference type="WBParaSite" id="nRc.2.0.1.t26966-RA"/>
    </source>
</evidence>
<organism evidence="1 2">
    <name type="scientific">Romanomermis culicivorax</name>
    <name type="common">Nematode worm</name>
    <dbReference type="NCBI Taxonomy" id="13658"/>
    <lineage>
        <taxon>Eukaryota</taxon>
        <taxon>Metazoa</taxon>
        <taxon>Ecdysozoa</taxon>
        <taxon>Nematoda</taxon>
        <taxon>Enoplea</taxon>
        <taxon>Dorylaimia</taxon>
        <taxon>Mermithida</taxon>
        <taxon>Mermithoidea</taxon>
        <taxon>Mermithidae</taxon>
        <taxon>Romanomermis</taxon>
    </lineage>
</organism>
<proteinExistence type="predicted"/>
<keyword evidence="1" id="KW-1185">Reference proteome</keyword>
<reference evidence="2" key="1">
    <citation type="submission" date="2022-11" db="UniProtKB">
        <authorList>
            <consortium name="WormBaseParasite"/>
        </authorList>
    </citation>
    <scope>IDENTIFICATION</scope>
</reference>
<name>A0A915JLU0_ROMCU</name>
<dbReference type="AlphaFoldDB" id="A0A915JLU0"/>
<protein>
    <submittedName>
        <fullName evidence="2">Uncharacterized protein</fullName>
    </submittedName>
</protein>
<accession>A0A915JLU0</accession>